<keyword evidence="4" id="KW-1185">Reference proteome</keyword>
<evidence type="ECO:0000259" key="2">
    <source>
        <dbReference type="PROSITE" id="PS51782"/>
    </source>
</evidence>
<dbReference type="OrthoDB" id="370541at2"/>
<name>A0A317FI77_9PROT</name>
<dbReference type="Proteomes" id="UP000245765">
    <property type="component" value="Unassembled WGS sequence"/>
</dbReference>
<feature type="compositionally biased region" description="Basic and acidic residues" evidence="1">
    <location>
        <begin position="290"/>
        <end position="301"/>
    </location>
</feature>
<feature type="compositionally biased region" description="Low complexity" evidence="1">
    <location>
        <begin position="255"/>
        <end position="269"/>
    </location>
</feature>
<dbReference type="CDD" id="cd00118">
    <property type="entry name" value="LysM"/>
    <property type="match status" value="1"/>
</dbReference>
<feature type="region of interest" description="Disordered" evidence="1">
    <location>
        <begin position="33"/>
        <end position="109"/>
    </location>
</feature>
<feature type="compositionally biased region" description="Low complexity" evidence="1">
    <location>
        <begin position="233"/>
        <end position="248"/>
    </location>
</feature>
<feature type="compositionally biased region" description="Pro residues" evidence="1">
    <location>
        <begin position="223"/>
        <end position="232"/>
    </location>
</feature>
<dbReference type="PANTHER" id="PTHR34700">
    <property type="entry name" value="POTASSIUM BINDING PROTEIN KBP"/>
    <property type="match status" value="1"/>
</dbReference>
<dbReference type="Gene3D" id="3.10.350.10">
    <property type="entry name" value="LysM domain"/>
    <property type="match status" value="1"/>
</dbReference>
<dbReference type="AlphaFoldDB" id="A0A317FI77"/>
<sequence length="490" mass="49696">MTASGRALLIVVLVTAGLAGFVAARFVAEAPAPMPSPAAPSAAAPAPVAAPASAPSPAAPVAEPRRATPPTAVAAAPPAATPPAATTTPAASPPAATAATQAAPAPQEPPRFDVVRVGARGAAVVAGRAAAGAEVLLMEDGREIARARADARGEWVILPPEPLRPGTRRFMLLARLGGEEVVGPDTVVVVVPEPAPAVAETPRGAPPTTLAEAAQPRGATASPVPPARPDPAPAATDHAVARAPSIAPAAPPPADRLAAAAPGPEAAAPRPTPPAAEPRDAARSVAEAPAPREEPPSRRAETPAQPLVVLLPGTQPEARVLQRAASQPGLAIGQVDYDDAGSIRFAGTAPPGATLRLYVNDRHAGDAQADDQGRWALAPGEAVEIGRHRLRVDQIAAAGVVAARIEVPFQRDRLPDAATSDGRIVVQPGHSLWRLARAVYGQGVRYTVIYDANREQIRNPNLIFPGQVFTMPGMSPEGASAAPADSSRSR</sequence>
<accession>A0A317FI77</accession>
<feature type="compositionally biased region" description="Low complexity" evidence="1">
    <location>
        <begin position="39"/>
        <end position="105"/>
    </location>
</feature>
<dbReference type="InterPro" id="IPR052196">
    <property type="entry name" value="Bact_Kbp"/>
</dbReference>
<dbReference type="InterPro" id="IPR013783">
    <property type="entry name" value="Ig-like_fold"/>
</dbReference>
<feature type="region of interest" description="Disordered" evidence="1">
    <location>
        <begin position="197"/>
        <end position="304"/>
    </location>
</feature>
<dbReference type="PROSITE" id="PS51782">
    <property type="entry name" value="LYSM"/>
    <property type="match status" value="1"/>
</dbReference>
<dbReference type="PANTHER" id="PTHR34700:SF4">
    <property type="entry name" value="PHAGE-LIKE ELEMENT PBSX PROTEIN XKDP"/>
    <property type="match status" value="1"/>
</dbReference>
<dbReference type="RefSeq" id="WP_109868924.1">
    <property type="nucleotide sequence ID" value="NZ_QGNA01000001.1"/>
</dbReference>
<proteinExistence type="predicted"/>
<dbReference type="InterPro" id="IPR018392">
    <property type="entry name" value="LysM"/>
</dbReference>
<evidence type="ECO:0000313" key="4">
    <source>
        <dbReference type="Proteomes" id="UP000245765"/>
    </source>
</evidence>
<evidence type="ECO:0000256" key="1">
    <source>
        <dbReference type="SAM" id="MobiDB-lite"/>
    </source>
</evidence>
<dbReference type="Gene3D" id="2.60.40.10">
    <property type="entry name" value="Immunoglobulins"/>
    <property type="match status" value="1"/>
</dbReference>
<protein>
    <recommendedName>
        <fullName evidence="2">LysM domain-containing protein</fullName>
    </recommendedName>
</protein>
<dbReference type="EMBL" id="QGNA01000001">
    <property type="protein sequence ID" value="PWS38303.1"/>
    <property type="molecule type" value="Genomic_DNA"/>
</dbReference>
<organism evidence="3 4">
    <name type="scientific">Falsiroseomonas bella</name>
    <dbReference type="NCBI Taxonomy" id="2184016"/>
    <lineage>
        <taxon>Bacteria</taxon>
        <taxon>Pseudomonadati</taxon>
        <taxon>Pseudomonadota</taxon>
        <taxon>Alphaproteobacteria</taxon>
        <taxon>Acetobacterales</taxon>
        <taxon>Roseomonadaceae</taxon>
        <taxon>Falsiroseomonas</taxon>
    </lineage>
</organism>
<gene>
    <name evidence="3" type="ORF">DFH01_03165</name>
</gene>
<comment type="caution">
    <text evidence="3">The sequence shown here is derived from an EMBL/GenBank/DDBJ whole genome shotgun (WGS) entry which is preliminary data.</text>
</comment>
<dbReference type="InterPro" id="IPR036779">
    <property type="entry name" value="LysM_dom_sf"/>
</dbReference>
<reference evidence="4" key="1">
    <citation type="submission" date="2018-05" db="EMBL/GenBank/DDBJ databases">
        <authorList>
            <person name="Du Z."/>
            <person name="Wang X."/>
        </authorList>
    </citation>
    <scope>NUCLEOTIDE SEQUENCE [LARGE SCALE GENOMIC DNA]</scope>
    <source>
        <strain evidence="4">CQN31</strain>
    </source>
</reference>
<evidence type="ECO:0000313" key="3">
    <source>
        <dbReference type="EMBL" id="PWS38303.1"/>
    </source>
</evidence>
<dbReference type="Pfam" id="PF01476">
    <property type="entry name" value="LysM"/>
    <property type="match status" value="1"/>
</dbReference>
<feature type="domain" description="LysM" evidence="2">
    <location>
        <begin position="422"/>
        <end position="471"/>
    </location>
</feature>